<protein>
    <recommendedName>
        <fullName evidence="5">SHOCT domain-containing protein</fullName>
    </recommendedName>
</protein>
<evidence type="ECO:0008006" key="5">
    <source>
        <dbReference type="Google" id="ProtNLM"/>
    </source>
</evidence>
<feature type="transmembrane region" description="Helical" evidence="2">
    <location>
        <begin position="25"/>
        <end position="46"/>
    </location>
</feature>
<gene>
    <name evidence="3" type="ORF">G6N77_00970</name>
</gene>
<accession>A0ABX0DC92</accession>
<evidence type="ECO:0000256" key="1">
    <source>
        <dbReference type="SAM" id="MobiDB-lite"/>
    </source>
</evidence>
<comment type="caution">
    <text evidence="3">The sequence shown here is derived from an EMBL/GenBank/DDBJ whole genome shotgun (WGS) entry which is preliminary data.</text>
</comment>
<organism evidence="3 4">
    <name type="scientific">Arthrobacter silviterrae</name>
    <dbReference type="NCBI Taxonomy" id="2026658"/>
    <lineage>
        <taxon>Bacteria</taxon>
        <taxon>Bacillati</taxon>
        <taxon>Actinomycetota</taxon>
        <taxon>Actinomycetes</taxon>
        <taxon>Micrococcales</taxon>
        <taxon>Micrococcaceae</taxon>
        <taxon>Arthrobacter</taxon>
    </lineage>
</organism>
<keyword evidence="2" id="KW-0472">Membrane</keyword>
<feature type="region of interest" description="Disordered" evidence="1">
    <location>
        <begin position="54"/>
        <end position="86"/>
    </location>
</feature>
<sequence>MKRCVVLTLLDPVVAGDVAASQSGSFSLQPFLVFVIIAVVLLANFAKAASRKKRARNASPYAAQPVRPAQAGRPGQSSRPGQQGIAHQAAPAAYVGTLLNGVPMKNYDAAHGQQTTGFANERMKAEAELKRQLDALDTARRAGQVTAEQYAAHREAIFRNF</sequence>
<dbReference type="Proteomes" id="UP000479226">
    <property type="component" value="Unassembled WGS sequence"/>
</dbReference>
<name>A0ABX0DC92_9MICC</name>
<evidence type="ECO:0000313" key="3">
    <source>
        <dbReference type="EMBL" id="NGN82038.1"/>
    </source>
</evidence>
<evidence type="ECO:0000256" key="2">
    <source>
        <dbReference type="SAM" id="Phobius"/>
    </source>
</evidence>
<keyword evidence="2" id="KW-1133">Transmembrane helix</keyword>
<keyword evidence="2" id="KW-0812">Transmembrane</keyword>
<keyword evidence="4" id="KW-1185">Reference proteome</keyword>
<evidence type="ECO:0000313" key="4">
    <source>
        <dbReference type="Proteomes" id="UP000479226"/>
    </source>
</evidence>
<dbReference type="RefSeq" id="WP_165180120.1">
    <property type="nucleotide sequence ID" value="NZ_JAAKZI010000001.1"/>
</dbReference>
<proteinExistence type="predicted"/>
<dbReference type="EMBL" id="JAAKZI010000001">
    <property type="protein sequence ID" value="NGN82038.1"/>
    <property type="molecule type" value="Genomic_DNA"/>
</dbReference>
<reference evidence="3 4" key="1">
    <citation type="submission" date="2020-02" db="EMBL/GenBank/DDBJ databases">
        <title>Genome sequence of the type strain DSM 27180 of Arthrobacter silviterrae.</title>
        <authorList>
            <person name="Gao J."/>
            <person name="Sun J."/>
        </authorList>
    </citation>
    <scope>NUCLEOTIDE SEQUENCE [LARGE SCALE GENOMIC DNA]</scope>
    <source>
        <strain evidence="3 4">DSM 27180</strain>
    </source>
</reference>